<keyword evidence="2" id="KW-1185">Reference proteome</keyword>
<organism evidence="1 2">
    <name type="scientific">Lindgomyces ingoldianus</name>
    <dbReference type="NCBI Taxonomy" id="673940"/>
    <lineage>
        <taxon>Eukaryota</taxon>
        <taxon>Fungi</taxon>
        <taxon>Dikarya</taxon>
        <taxon>Ascomycota</taxon>
        <taxon>Pezizomycotina</taxon>
        <taxon>Dothideomycetes</taxon>
        <taxon>Pleosporomycetidae</taxon>
        <taxon>Pleosporales</taxon>
        <taxon>Lindgomycetaceae</taxon>
        <taxon>Lindgomyces</taxon>
    </lineage>
</organism>
<accession>A0ACB6QLS6</accession>
<evidence type="ECO:0000313" key="2">
    <source>
        <dbReference type="Proteomes" id="UP000799755"/>
    </source>
</evidence>
<evidence type="ECO:0000313" key="1">
    <source>
        <dbReference type="EMBL" id="KAF2467822.1"/>
    </source>
</evidence>
<comment type="caution">
    <text evidence="1">The sequence shown here is derived from an EMBL/GenBank/DDBJ whole genome shotgun (WGS) entry which is preliminary data.</text>
</comment>
<protein>
    <submittedName>
        <fullName evidence="1">PEBP-like protein</fullName>
    </submittedName>
</protein>
<dbReference type="Proteomes" id="UP000799755">
    <property type="component" value="Unassembled WGS sequence"/>
</dbReference>
<sequence length="244" mass="24969">MLFTTAFLVAATMVGVSQAQTPTGFTPSVKTKLDVLFNSTAVNTPGQQLTKAATASQPQIAITNASSSETFMFVMLDLDVPGQGGNATRRTLLHAMVTNFKATSQRVLGSSSTATSSTLLLSSQKGPASYLGPSPPATDTKAHRYVELLFQQPANLNVQASDFANTQARIGFDINAFMKTNGIKAPLAGNFFTVDGRANGAATGSGTATGSGGIAKNTLQPFTGASGRVGASLGLAVIFGGLAL</sequence>
<dbReference type="EMBL" id="MU003518">
    <property type="protein sequence ID" value="KAF2467822.1"/>
    <property type="molecule type" value="Genomic_DNA"/>
</dbReference>
<name>A0ACB6QLS6_9PLEO</name>
<gene>
    <name evidence="1" type="ORF">BDR25DRAFT_266220</name>
</gene>
<feature type="non-terminal residue" evidence="1">
    <location>
        <position position="244"/>
    </location>
</feature>
<proteinExistence type="predicted"/>
<reference evidence="1" key="1">
    <citation type="journal article" date="2020" name="Stud. Mycol.">
        <title>101 Dothideomycetes genomes: a test case for predicting lifestyles and emergence of pathogens.</title>
        <authorList>
            <person name="Haridas S."/>
            <person name="Albert R."/>
            <person name="Binder M."/>
            <person name="Bloem J."/>
            <person name="Labutti K."/>
            <person name="Salamov A."/>
            <person name="Andreopoulos B."/>
            <person name="Baker S."/>
            <person name="Barry K."/>
            <person name="Bills G."/>
            <person name="Bluhm B."/>
            <person name="Cannon C."/>
            <person name="Castanera R."/>
            <person name="Culley D."/>
            <person name="Daum C."/>
            <person name="Ezra D."/>
            <person name="Gonzalez J."/>
            <person name="Henrissat B."/>
            <person name="Kuo A."/>
            <person name="Liang C."/>
            <person name="Lipzen A."/>
            <person name="Lutzoni F."/>
            <person name="Magnuson J."/>
            <person name="Mondo S."/>
            <person name="Nolan M."/>
            <person name="Ohm R."/>
            <person name="Pangilinan J."/>
            <person name="Park H.-J."/>
            <person name="Ramirez L."/>
            <person name="Alfaro M."/>
            <person name="Sun H."/>
            <person name="Tritt A."/>
            <person name="Yoshinaga Y."/>
            <person name="Zwiers L.-H."/>
            <person name="Turgeon B."/>
            <person name="Goodwin S."/>
            <person name="Spatafora J."/>
            <person name="Crous P."/>
            <person name="Grigoriev I."/>
        </authorList>
    </citation>
    <scope>NUCLEOTIDE SEQUENCE</scope>
    <source>
        <strain evidence="1">ATCC 200398</strain>
    </source>
</reference>